<dbReference type="SUPFAM" id="SSF88946">
    <property type="entry name" value="Sigma2 domain of RNA polymerase sigma factors"/>
    <property type="match status" value="1"/>
</dbReference>
<dbReference type="Gene3D" id="1.20.120.1810">
    <property type="match status" value="1"/>
</dbReference>
<evidence type="ECO:0000256" key="3">
    <source>
        <dbReference type="ARBA" id="ARBA00023082"/>
    </source>
</evidence>
<comment type="caution">
    <text evidence="8">The sequence shown here is derived from an EMBL/GenBank/DDBJ whole genome shotgun (WGS) entry which is preliminary data.</text>
</comment>
<proteinExistence type="inferred from homology"/>
<dbReference type="InterPro" id="IPR036388">
    <property type="entry name" value="WH-like_DNA-bd_sf"/>
</dbReference>
<dbReference type="EMBL" id="JAUSUF010000011">
    <property type="protein sequence ID" value="MDQ0150683.1"/>
    <property type="molecule type" value="Genomic_DNA"/>
</dbReference>
<dbReference type="PANTHER" id="PTHR30376:SF3">
    <property type="entry name" value="RNA POLYMERASE SIGMA FACTOR RPOH"/>
    <property type="match status" value="1"/>
</dbReference>
<dbReference type="PANTHER" id="PTHR30376">
    <property type="entry name" value="SIGMA FACTOR RPOH HEAT SHOCK RELATED"/>
    <property type="match status" value="1"/>
</dbReference>
<dbReference type="InterPro" id="IPR013325">
    <property type="entry name" value="RNA_pol_sigma_r2"/>
</dbReference>
<protein>
    <submittedName>
        <fullName evidence="8">RNA polymerase sigma factor (Sigma-70 family)</fullName>
    </submittedName>
</protein>
<evidence type="ECO:0000259" key="6">
    <source>
        <dbReference type="Pfam" id="PF04542"/>
    </source>
</evidence>
<gene>
    <name evidence="8" type="ORF">J2S18_002632</name>
</gene>
<evidence type="ECO:0000313" key="8">
    <source>
        <dbReference type="EMBL" id="MDQ0150683.1"/>
    </source>
</evidence>
<dbReference type="Pfam" id="PF04542">
    <property type="entry name" value="Sigma70_r2"/>
    <property type="match status" value="1"/>
</dbReference>
<dbReference type="Gene3D" id="1.10.10.10">
    <property type="entry name" value="Winged helix-like DNA-binding domain superfamily/Winged helix DNA-binding domain"/>
    <property type="match status" value="1"/>
</dbReference>
<feature type="domain" description="RNA polymerase sigma-70 region 4" evidence="7">
    <location>
        <begin position="151"/>
        <end position="194"/>
    </location>
</feature>
<keyword evidence="9" id="KW-1185">Reference proteome</keyword>
<dbReference type="InterPro" id="IPR013324">
    <property type="entry name" value="RNA_pol_sigma_r3/r4-like"/>
</dbReference>
<reference evidence="8 9" key="1">
    <citation type="submission" date="2023-07" db="EMBL/GenBank/DDBJ databases">
        <title>Genomic Encyclopedia of Type Strains, Phase IV (KMG-IV): sequencing the most valuable type-strain genomes for metagenomic binning, comparative biology and taxonomic classification.</title>
        <authorList>
            <person name="Goeker M."/>
        </authorList>
    </citation>
    <scope>NUCLEOTIDE SEQUENCE [LARGE SCALE GENOMIC DNA]</scope>
    <source>
        <strain evidence="8 9">DSM 20694</strain>
    </source>
</reference>
<keyword evidence="5" id="KW-0804">Transcription</keyword>
<dbReference type="InterPro" id="IPR050813">
    <property type="entry name" value="Sigma-70_Factor"/>
</dbReference>
<keyword evidence="4" id="KW-0238">DNA-binding</keyword>
<dbReference type="InterPro" id="IPR007630">
    <property type="entry name" value="RNA_pol_sigma70_r4"/>
</dbReference>
<organism evidence="8 9">
    <name type="scientific">Eubacterium multiforme</name>
    <dbReference type="NCBI Taxonomy" id="83339"/>
    <lineage>
        <taxon>Bacteria</taxon>
        <taxon>Bacillati</taxon>
        <taxon>Bacillota</taxon>
        <taxon>Clostridia</taxon>
        <taxon>Eubacteriales</taxon>
        <taxon>Eubacteriaceae</taxon>
        <taxon>Eubacterium</taxon>
    </lineage>
</organism>
<evidence type="ECO:0000256" key="2">
    <source>
        <dbReference type="ARBA" id="ARBA00023015"/>
    </source>
</evidence>
<dbReference type="RefSeq" id="WP_307487407.1">
    <property type="nucleotide sequence ID" value="NZ_JAUSUF010000011.1"/>
</dbReference>
<dbReference type="InterPro" id="IPR014284">
    <property type="entry name" value="RNA_pol_sigma-70_dom"/>
</dbReference>
<keyword evidence="3" id="KW-0731">Sigma factor</keyword>
<dbReference type="SUPFAM" id="SSF88659">
    <property type="entry name" value="Sigma3 and sigma4 domains of RNA polymerase sigma factors"/>
    <property type="match status" value="1"/>
</dbReference>
<accession>A0ABT9UWI8</accession>
<evidence type="ECO:0000256" key="4">
    <source>
        <dbReference type="ARBA" id="ARBA00023125"/>
    </source>
</evidence>
<sequence>MTNEELVVSYQQGNKQALEQLIENNQKFIYKIANKFYTEGISSIDKDDLIQEGTIGFIIACNKYDINNEKKALFITYAFHWIYSKIHRFITNRDTNEETSLNKTVGEEQSELMDLIENKDNCIEKIEDDLYTKELRRELEDLMNTYNTLHEREVLKLYYGWDTDQVSIEDIADILQASSNYIRKTKSKAIRKIRSSMWFKAEYNRRYREDITFERVLRNIDLGIDMNSTYNI</sequence>
<keyword evidence="2" id="KW-0805">Transcription regulation</keyword>
<evidence type="ECO:0000256" key="5">
    <source>
        <dbReference type="ARBA" id="ARBA00023163"/>
    </source>
</evidence>
<dbReference type="InterPro" id="IPR000943">
    <property type="entry name" value="RNA_pol_sigma70"/>
</dbReference>
<evidence type="ECO:0000256" key="1">
    <source>
        <dbReference type="ARBA" id="ARBA00007788"/>
    </source>
</evidence>
<evidence type="ECO:0000313" key="9">
    <source>
        <dbReference type="Proteomes" id="UP001228504"/>
    </source>
</evidence>
<dbReference type="Pfam" id="PF04545">
    <property type="entry name" value="Sigma70_r4"/>
    <property type="match status" value="1"/>
</dbReference>
<comment type="similarity">
    <text evidence="1">Belongs to the sigma-70 factor family.</text>
</comment>
<feature type="domain" description="RNA polymerase sigma-70 region 2" evidence="6">
    <location>
        <begin position="21"/>
        <end position="93"/>
    </location>
</feature>
<dbReference type="PRINTS" id="PR00046">
    <property type="entry name" value="SIGMA70FCT"/>
</dbReference>
<dbReference type="InterPro" id="IPR007627">
    <property type="entry name" value="RNA_pol_sigma70_r2"/>
</dbReference>
<evidence type="ECO:0000259" key="7">
    <source>
        <dbReference type="Pfam" id="PF04545"/>
    </source>
</evidence>
<name>A0ABT9UWI8_9FIRM</name>
<dbReference type="Proteomes" id="UP001228504">
    <property type="component" value="Unassembled WGS sequence"/>
</dbReference>
<dbReference type="NCBIfam" id="TIGR02937">
    <property type="entry name" value="sigma70-ECF"/>
    <property type="match status" value="1"/>
</dbReference>